<keyword evidence="1" id="KW-0805">Transcription regulation</keyword>
<evidence type="ECO:0000256" key="1">
    <source>
        <dbReference type="ARBA" id="ARBA00023015"/>
    </source>
</evidence>
<keyword evidence="2" id="KW-0804">Transcription</keyword>
<dbReference type="AlphaFoldDB" id="A0A511JPU2"/>
<dbReference type="Gene3D" id="1.10.10.10">
    <property type="entry name" value="Winged helix-like DNA-binding domain superfamily/Winged helix DNA-binding domain"/>
    <property type="match status" value="1"/>
</dbReference>
<dbReference type="GO" id="GO:0003723">
    <property type="term" value="F:RNA binding"/>
    <property type="evidence" value="ECO:0007669"/>
    <property type="project" value="InterPro"/>
</dbReference>
<evidence type="ECO:0000256" key="2">
    <source>
        <dbReference type="ARBA" id="ARBA00023163"/>
    </source>
</evidence>
<dbReference type="InterPro" id="IPR003018">
    <property type="entry name" value="GAF"/>
</dbReference>
<evidence type="ECO:0000256" key="3">
    <source>
        <dbReference type="SAM" id="MobiDB-lite"/>
    </source>
</evidence>
<dbReference type="Gene3D" id="3.30.450.40">
    <property type="match status" value="1"/>
</dbReference>
<dbReference type="SMART" id="SM01012">
    <property type="entry name" value="ANTAR"/>
    <property type="match status" value="1"/>
</dbReference>
<reference evidence="5 6" key="1">
    <citation type="submission" date="2019-07" db="EMBL/GenBank/DDBJ databases">
        <title>Whole genome shotgun sequence of Cellulomonas terrae NBRC 100819.</title>
        <authorList>
            <person name="Hosoyama A."/>
            <person name="Uohara A."/>
            <person name="Ohji S."/>
            <person name="Ichikawa N."/>
        </authorList>
    </citation>
    <scope>NUCLEOTIDE SEQUENCE [LARGE SCALE GENOMIC DNA]</scope>
    <source>
        <strain evidence="5 6">NBRC 100819</strain>
    </source>
</reference>
<dbReference type="InterPro" id="IPR036388">
    <property type="entry name" value="WH-like_DNA-bd_sf"/>
</dbReference>
<dbReference type="SUPFAM" id="SSF55781">
    <property type="entry name" value="GAF domain-like"/>
    <property type="match status" value="1"/>
</dbReference>
<accession>A0A511JPU2</accession>
<dbReference type="RefSeq" id="WP_146847647.1">
    <property type="nucleotide sequence ID" value="NZ_BJWH01000025.1"/>
</dbReference>
<organism evidence="5 6">
    <name type="scientific">Cellulomonas terrae</name>
    <dbReference type="NCBI Taxonomy" id="311234"/>
    <lineage>
        <taxon>Bacteria</taxon>
        <taxon>Bacillati</taxon>
        <taxon>Actinomycetota</taxon>
        <taxon>Actinomycetes</taxon>
        <taxon>Micrococcales</taxon>
        <taxon>Cellulomonadaceae</taxon>
        <taxon>Cellulomonas</taxon>
    </lineage>
</organism>
<feature type="region of interest" description="Disordered" evidence="3">
    <location>
        <begin position="229"/>
        <end position="248"/>
    </location>
</feature>
<gene>
    <name evidence="5" type="ORF">CTE05_35890</name>
</gene>
<sequence length="248" mass="25385">MTNRSTVLARLAGSVAAGKRDQPLAVRLCVACVEILGADGGAITLASTRPERLTVSTSNGTSARIEDLQDVLGEGPGQVAFREGRAVVAHVDGAQGGPFPMFTELAGNIAGPLTVWAIPMHPGGSTIGVITLYRAGGGLSESLDDAQFLADAVGAALLDDTATTGTVPFAAWSDRARVHQATGMVVAQLAIAPEDALALLRAHAFAENATLDEIARAVVDRSLNFTHTKQGVTHDGAPPDDSTGNGGR</sequence>
<protein>
    <recommendedName>
        <fullName evidence="4">ANTAR domain-containing protein</fullName>
    </recommendedName>
</protein>
<feature type="domain" description="ANTAR" evidence="4">
    <location>
        <begin position="158"/>
        <end position="219"/>
    </location>
</feature>
<dbReference type="InterPro" id="IPR029016">
    <property type="entry name" value="GAF-like_dom_sf"/>
</dbReference>
<evidence type="ECO:0000313" key="6">
    <source>
        <dbReference type="Proteomes" id="UP000321049"/>
    </source>
</evidence>
<dbReference type="Proteomes" id="UP000321049">
    <property type="component" value="Unassembled WGS sequence"/>
</dbReference>
<dbReference type="InterPro" id="IPR005561">
    <property type="entry name" value="ANTAR"/>
</dbReference>
<comment type="caution">
    <text evidence="5">The sequence shown here is derived from an EMBL/GenBank/DDBJ whole genome shotgun (WGS) entry which is preliminary data.</text>
</comment>
<dbReference type="Pfam" id="PF03861">
    <property type="entry name" value="ANTAR"/>
    <property type="match status" value="1"/>
</dbReference>
<name>A0A511JPU2_9CELL</name>
<dbReference type="PROSITE" id="PS50921">
    <property type="entry name" value="ANTAR"/>
    <property type="match status" value="1"/>
</dbReference>
<evidence type="ECO:0000259" key="4">
    <source>
        <dbReference type="PROSITE" id="PS50921"/>
    </source>
</evidence>
<dbReference type="Pfam" id="PF01590">
    <property type="entry name" value="GAF"/>
    <property type="match status" value="1"/>
</dbReference>
<dbReference type="OrthoDB" id="7466251at2"/>
<evidence type="ECO:0000313" key="5">
    <source>
        <dbReference type="EMBL" id="GEM00043.1"/>
    </source>
</evidence>
<proteinExistence type="predicted"/>
<keyword evidence="6" id="KW-1185">Reference proteome</keyword>
<dbReference type="EMBL" id="BJWH01000025">
    <property type="protein sequence ID" value="GEM00043.1"/>
    <property type="molecule type" value="Genomic_DNA"/>
</dbReference>